<dbReference type="EMBL" id="CAXAMN010021629">
    <property type="protein sequence ID" value="CAK9061614.1"/>
    <property type="molecule type" value="Genomic_DNA"/>
</dbReference>
<gene>
    <name evidence="2" type="ORF">CCMP2556_LOCUS30288</name>
</gene>
<sequence length="596" mass="66401">MSSLARNARTAAKGALAQLESAATRALEPRRLYLDTAPGLEKMLQREVEALQLGMPEVRRAGELLLSAPESALWRAALQSRLVLGLRLGVGDIFHAGYESTLSNYVAGCAWPDYLWFRSEPIGPPLKVRSEKSRLYHSEVIERGVLSGIEKRRQFFMSLKLQEKEDAKFYGRPAPEGPPFPTVHVDLFQNECHLSVGATAVPHARAYELALDEKEIDLDPEEPSTRSPWLLEPAHAAACVLKSNFLQHLEECAASGHKLCIWDPFCGKGTMILEALGIALGVPPASPAMMMPFQNFPDFNQMHFQEVLQSLQLTPHPQIQQLLLLGSHEGHPELVKLAHLNLQAFARSLPRSRGPSLLWAPSRGGEEDSRSLVTHRLPCQIAFHSLPAATVAEQIRGHRPLIMTNVPYGKKSEARKDQRAYKRFGQMVKSLDVKGAYCLSAREDFKKLSGLDWRTELRFSSAGVWLELLRWTGQEALEVHFVQSKPRRKRQRKKQEAHIGTDAEQAETAGSGTRPTAVPDESDEVSAAVVQSASEKAIASEKVRIYRDGKLKRYVSGAATNAFQKSRLAASMPRCLILMVPHFSCRKCFERTACRS</sequence>
<dbReference type="Gene3D" id="3.40.50.150">
    <property type="entry name" value="Vaccinia Virus protein VP39"/>
    <property type="match status" value="1"/>
</dbReference>
<protein>
    <submittedName>
        <fullName evidence="2">Uncharacterized protein</fullName>
    </submittedName>
</protein>
<accession>A0ABP0NGU9</accession>
<dbReference type="Proteomes" id="UP001642484">
    <property type="component" value="Unassembled WGS sequence"/>
</dbReference>
<dbReference type="InterPro" id="IPR029063">
    <property type="entry name" value="SAM-dependent_MTases_sf"/>
</dbReference>
<dbReference type="Gene3D" id="3.30.2130.30">
    <property type="match status" value="1"/>
</dbReference>
<evidence type="ECO:0000256" key="1">
    <source>
        <dbReference type="SAM" id="MobiDB-lite"/>
    </source>
</evidence>
<dbReference type="CDD" id="cd11715">
    <property type="entry name" value="THUMP_AdoMetMT"/>
    <property type="match status" value="1"/>
</dbReference>
<dbReference type="PANTHER" id="PTHR47313">
    <property type="entry name" value="RIBOSOMAL RNA LARGE SUBUNIT METHYLTRANSFERASE K/L"/>
    <property type="match status" value="1"/>
</dbReference>
<comment type="caution">
    <text evidence="2">The sequence shown here is derived from an EMBL/GenBank/DDBJ whole genome shotgun (WGS) entry which is preliminary data.</text>
</comment>
<reference evidence="2 3" key="1">
    <citation type="submission" date="2024-02" db="EMBL/GenBank/DDBJ databases">
        <authorList>
            <person name="Chen Y."/>
            <person name="Shah S."/>
            <person name="Dougan E. K."/>
            <person name="Thang M."/>
            <person name="Chan C."/>
        </authorList>
    </citation>
    <scope>NUCLEOTIDE SEQUENCE [LARGE SCALE GENOMIC DNA]</scope>
</reference>
<evidence type="ECO:0000313" key="2">
    <source>
        <dbReference type="EMBL" id="CAK9061614.1"/>
    </source>
</evidence>
<keyword evidence="3" id="KW-1185">Reference proteome</keyword>
<evidence type="ECO:0000313" key="3">
    <source>
        <dbReference type="Proteomes" id="UP001642484"/>
    </source>
</evidence>
<organism evidence="2 3">
    <name type="scientific">Durusdinium trenchii</name>
    <dbReference type="NCBI Taxonomy" id="1381693"/>
    <lineage>
        <taxon>Eukaryota</taxon>
        <taxon>Sar</taxon>
        <taxon>Alveolata</taxon>
        <taxon>Dinophyceae</taxon>
        <taxon>Suessiales</taxon>
        <taxon>Symbiodiniaceae</taxon>
        <taxon>Durusdinium</taxon>
    </lineage>
</organism>
<name>A0ABP0NGU9_9DINO</name>
<proteinExistence type="predicted"/>
<dbReference type="SUPFAM" id="SSF53335">
    <property type="entry name" value="S-adenosyl-L-methionine-dependent methyltransferases"/>
    <property type="match status" value="1"/>
</dbReference>
<dbReference type="PANTHER" id="PTHR47313:SF1">
    <property type="entry name" value="RIBOSOMAL RNA LARGE SUBUNIT METHYLTRANSFERASE K_L"/>
    <property type="match status" value="1"/>
</dbReference>
<feature type="region of interest" description="Disordered" evidence="1">
    <location>
        <begin position="484"/>
        <end position="525"/>
    </location>
</feature>